<dbReference type="InterPro" id="IPR029050">
    <property type="entry name" value="Immunoprotect_excell_Ig-like"/>
</dbReference>
<proteinExistence type="predicted"/>
<dbReference type="InterPro" id="IPR029051">
    <property type="entry name" value="DUF4352"/>
</dbReference>
<protein>
    <submittedName>
        <fullName evidence="4">Telomeric repeat-binding factor 2</fullName>
    </submittedName>
</protein>
<dbReference type="Gene3D" id="2.60.40.1240">
    <property type="match status" value="1"/>
</dbReference>
<reference evidence="4 5" key="1">
    <citation type="journal article" date="2012" name="J. Bacteriol.">
        <title>Complete genome sequences of Desulfosporosinus orientis DSM765T, Desulfosporosinus youngiae DSM17734T, Desulfosporosinus meridiei DSM13257T, and Desulfosporosinus acidiphilus DSM22704T.</title>
        <authorList>
            <person name="Pester M."/>
            <person name="Brambilla E."/>
            <person name="Alazard D."/>
            <person name="Rattei T."/>
            <person name="Weinmaier T."/>
            <person name="Han J."/>
            <person name="Lucas S."/>
            <person name="Lapidus A."/>
            <person name="Cheng J.F."/>
            <person name="Goodwin L."/>
            <person name="Pitluck S."/>
            <person name="Peters L."/>
            <person name="Ovchinnikova G."/>
            <person name="Teshima H."/>
            <person name="Detter J.C."/>
            <person name="Han C.S."/>
            <person name="Tapia R."/>
            <person name="Land M.L."/>
            <person name="Hauser L."/>
            <person name="Kyrpides N.C."/>
            <person name="Ivanova N.N."/>
            <person name="Pagani I."/>
            <person name="Huntmann M."/>
            <person name="Wei C.L."/>
            <person name="Davenport K.W."/>
            <person name="Daligault H."/>
            <person name="Chain P.S."/>
            <person name="Chen A."/>
            <person name="Mavromatis K."/>
            <person name="Markowitz V."/>
            <person name="Szeto E."/>
            <person name="Mikhailova N."/>
            <person name="Pati A."/>
            <person name="Wagner M."/>
            <person name="Woyke T."/>
            <person name="Ollivier B."/>
            <person name="Klenk H.P."/>
            <person name="Spring S."/>
            <person name="Loy A."/>
        </authorList>
    </citation>
    <scope>NUCLEOTIDE SEQUENCE [LARGE SCALE GENOMIC DNA]</scope>
    <source>
        <strain evidence="5">ATCC BAA-275 / DSM 13257 / NCIMB 13706 / S10</strain>
    </source>
</reference>
<keyword evidence="2" id="KW-0472">Membrane</keyword>
<dbReference type="Proteomes" id="UP000005262">
    <property type="component" value="Chromosome"/>
</dbReference>
<sequence>MGKIVTVGKAGKQRRYCSQAQYCLLVLLVPTLLFLLGAGALTTQAHTNSPQFLTSQGSIPVFQDEYKLGETFKIGNLQYRIDSVRTSTGKTEIRSPRQGNVYLFVNLTIENKSLSDVEVRSVIGFKLKDSNGQSQESSLGAFLGAKNHIDGTIRSAETINGELGYEVSQEAKEFSLIVIPDPLDSKAKNVSVKLSIDK</sequence>
<keyword evidence="1" id="KW-0732">Signal</keyword>
<dbReference type="Pfam" id="PF11611">
    <property type="entry name" value="DUF4352"/>
    <property type="match status" value="1"/>
</dbReference>
<evidence type="ECO:0000259" key="3">
    <source>
        <dbReference type="Pfam" id="PF11611"/>
    </source>
</evidence>
<evidence type="ECO:0000313" key="5">
    <source>
        <dbReference type="Proteomes" id="UP000005262"/>
    </source>
</evidence>
<dbReference type="RefSeq" id="WP_014904349.1">
    <property type="nucleotide sequence ID" value="NC_018515.1"/>
</dbReference>
<reference evidence="5" key="2">
    <citation type="submission" date="2012-08" db="EMBL/GenBank/DDBJ databases">
        <title>Finished genome of Desulfosporosinus meridiei DSM 13257.</title>
        <authorList>
            <person name="Huntemann M."/>
            <person name="Wei C.-L."/>
            <person name="Han J."/>
            <person name="Detter J.C."/>
            <person name="Han C."/>
            <person name="Davenport K."/>
            <person name="Daligault H."/>
            <person name="Erkkila T."/>
            <person name="Gu W."/>
            <person name="Munk A.C.C."/>
            <person name="Teshima H."/>
            <person name="Xu Y."/>
            <person name="Chain P."/>
            <person name="Tapia R."/>
            <person name="Chen A."/>
            <person name="Krypides N."/>
            <person name="Mavromatis K."/>
            <person name="Markowitz V."/>
            <person name="Szeto E."/>
            <person name="Ivanova N."/>
            <person name="Mikhailova N."/>
            <person name="Ovchinnikova G."/>
            <person name="Pagani I."/>
            <person name="Pati A."/>
            <person name="Goodwin L."/>
            <person name="Peters L."/>
            <person name="Pitluck S."/>
            <person name="Woyke T."/>
            <person name="Pester M."/>
            <person name="Spring S."/>
            <person name="Ollivier B."/>
            <person name="Rattei T."/>
            <person name="Klenk H.-P."/>
            <person name="Wagner M."/>
            <person name="Loy A."/>
        </authorList>
    </citation>
    <scope>NUCLEOTIDE SEQUENCE [LARGE SCALE GENOMIC DNA]</scope>
    <source>
        <strain evidence="5">ATCC BAA-275 / DSM 13257 / NCIMB 13706 / S10</strain>
    </source>
</reference>
<accession>J7IUN1</accession>
<keyword evidence="2" id="KW-0812">Transmembrane</keyword>
<name>J7IUN1_DESMD</name>
<feature type="transmembrane region" description="Helical" evidence="2">
    <location>
        <begin position="21"/>
        <end position="41"/>
    </location>
</feature>
<dbReference type="AlphaFoldDB" id="J7IUN1"/>
<dbReference type="EMBL" id="CP003629">
    <property type="protein sequence ID" value="AFQ45440.1"/>
    <property type="molecule type" value="Genomic_DNA"/>
</dbReference>
<evidence type="ECO:0000256" key="1">
    <source>
        <dbReference type="ARBA" id="ARBA00022729"/>
    </source>
</evidence>
<keyword evidence="2" id="KW-1133">Transmembrane helix</keyword>
<evidence type="ECO:0000313" key="4">
    <source>
        <dbReference type="EMBL" id="AFQ45440.1"/>
    </source>
</evidence>
<feature type="domain" description="DUF4352" evidence="3">
    <location>
        <begin position="66"/>
        <end position="186"/>
    </location>
</feature>
<gene>
    <name evidence="4" type="ordered locus">Desmer_3603</name>
</gene>
<dbReference type="KEGG" id="dmi:Desmer_3603"/>
<organism evidence="4 5">
    <name type="scientific">Desulfosporosinus meridiei (strain ATCC BAA-275 / DSM 13257 / KCTC 12902 / NCIMB 13706 / S10)</name>
    <dbReference type="NCBI Taxonomy" id="768704"/>
    <lineage>
        <taxon>Bacteria</taxon>
        <taxon>Bacillati</taxon>
        <taxon>Bacillota</taxon>
        <taxon>Clostridia</taxon>
        <taxon>Eubacteriales</taxon>
        <taxon>Desulfitobacteriaceae</taxon>
        <taxon>Desulfosporosinus</taxon>
    </lineage>
</organism>
<evidence type="ECO:0000256" key="2">
    <source>
        <dbReference type="SAM" id="Phobius"/>
    </source>
</evidence>
<dbReference type="OrthoDB" id="1795719at2"/>
<keyword evidence="5" id="KW-1185">Reference proteome</keyword>
<dbReference type="HOGENOM" id="CLU_1394373_0_0_9"/>